<feature type="region of interest" description="Disordered" evidence="1">
    <location>
        <begin position="130"/>
        <end position="149"/>
    </location>
</feature>
<keyword evidence="3" id="KW-1185">Reference proteome</keyword>
<evidence type="ECO:0000313" key="2">
    <source>
        <dbReference type="EnsemblMetazoa" id="AMEC017060-PA"/>
    </source>
</evidence>
<dbReference type="Proteomes" id="UP000075902">
    <property type="component" value="Unassembled WGS sequence"/>
</dbReference>
<proteinExistence type="predicted"/>
<protein>
    <submittedName>
        <fullName evidence="2">Uncharacterized protein</fullName>
    </submittedName>
</protein>
<feature type="region of interest" description="Disordered" evidence="1">
    <location>
        <begin position="64"/>
        <end position="93"/>
    </location>
</feature>
<name>A0A182UAU7_9DIPT</name>
<reference evidence="2" key="2">
    <citation type="submission" date="2020-05" db="UniProtKB">
        <authorList>
            <consortium name="EnsemblMetazoa"/>
        </authorList>
    </citation>
    <scope>IDENTIFICATION</scope>
    <source>
        <strain evidence="2">CM1001059</strain>
    </source>
</reference>
<evidence type="ECO:0000256" key="1">
    <source>
        <dbReference type="SAM" id="MobiDB-lite"/>
    </source>
</evidence>
<organism evidence="2 3">
    <name type="scientific">Anopheles melas</name>
    <dbReference type="NCBI Taxonomy" id="34690"/>
    <lineage>
        <taxon>Eukaryota</taxon>
        <taxon>Metazoa</taxon>
        <taxon>Ecdysozoa</taxon>
        <taxon>Arthropoda</taxon>
        <taxon>Hexapoda</taxon>
        <taxon>Insecta</taxon>
        <taxon>Pterygota</taxon>
        <taxon>Neoptera</taxon>
        <taxon>Endopterygota</taxon>
        <taxon>Diptera</taxon>
        <taxon>Nematocera</taxon>
        <taxon>Culicoidea</taxon>
        <taxon>Culicidae</taxon>
        <taxon>Anophelinae</taxon>
        <taxon>Anopheles</taxon>
    </lineage>
</organism>
<dbReference type="VEuPathDB" id="VectorBase:AMEC017060"/>
<sequence>MAPELPTDQVRNGCETEGTGSWAKSACKNYLSIQLLRPEAAHEKINSSLMRGCDAEGKAKVENENCGEISSAKETQTDNEARPGSYASAGDPVTSSAGLATLLETFKDTWVGPVAVQCCASSVAAYHLSRPGIPPTAEGHRAVDTTSTA</sequence>
<evidence type="ECO:0000313" key="3">
    <source>
        <dbReference type="Proteomes" id="UP000075902"/>
    </source>
</evidence>
<reference evidence="3" key="1">
    <citation type="submission" date="2014-01" db="EMBL/GenBank/DDBJ databases">
        <title>The Genome Sequence of Anopheles melas CM1001059_A (V2).</title>
        <authorList>
            <consortium name="The Broad Institute Genomics Platform"/>
            <person name="Neafsey D.E."/>
            <person name="Besansky N."/>
            <person name="Howell P."/>
            <person name="Walton C."/>
            <person name="Young S.K."/>
            <person name="Zeng Q."/>
            <person name="Gargeya S."/>
            <person name="Fitzgerald M."/>
            <person name="Haas B."/>
            <person name="Abouelleil A."/>
            <person name="Allen A.W."/>
            <person name="Alvarado L."/>
            <person name="Arachchi H.M."/>
            <person name="Berlin A.M."/>
            <person name="Chapman S.B."/>
            <person name="Gainer-Dewar J."/>
            <person name="Goldberg J."/>
            <person name="Griggs A."/>
            <person name="Gujja S."/>
            <person name="Hansen M."/>
            <person name="Howarth C."/>
            <person name="Imamovic A."/>
            <person name="Ireland A."/>
            <person name="Larimer J."/>
            <person name="McCowan C."/>
            <person name="Murphy C."/>
            <person name="Pearson M."/>
            <person name="Poon T.W."/>
            <person name="Priest M."/>
            <person name="Roberts A."/>
            <person name="Saif S."/>
            <person name="Shea T."/>
            <person name="Sisk P."/>
            <person name="Sykes S."/>
            <person name="Wortman J."/>
            <person name="Nusbaum C."/>
            <person name="Birren B."/>
        </authorList>
    </citation>
    <scope>NUCLEOTIDE SEQUENCE [LARGE SCALE GENOMIC DNA]</scope>
    <source>
        <strain evidence="3">CM1001059</strain>
    </source>
</reference>
<accession>A0A182UAU7</accession>
<dbReference type="EnsemblMetazoa" id="AMEC017060-RA">
    <property type="protein sequence ID" value="AMEC017060-PA"/>
    <property type="gene ID" value="AMEC017060"/>
</dbReference>
<dbReference type="AlphaFoldDB" id="A0A182UAU7"/>